<comment type="caution">
    <text evidence="2">The sequence shown here is derived from an EMBL/GenBank/DDBJ whole genome shotgun (WGS) entry which is preliminary data.</text>
</comment>
<gene>
    <name evidence="2" type="ORF">EVAR_54498_1</name>
</gene>
<feature type="region of interest" description="Disordered" evidence="1">
    <location>
        <begin position="1"/>
        <end position="20"/>
    </location>
</feature>
<dbReference type="EMBL" id="BGZK01001248">
    <property type="protein sequence ID" value="GBP75405.1"/>
    <property type="molecule type" value="Genomic_DNA"/>
</dbReference>
<dbReference type="Proteomes" id="UP000299102">
    <property type="component" value="Unassembled WGS sequence"/>
</dbReference>
<protein>
    <submittedName>
        <fullName evidence="2">Uncharacterized protein</fullName>
    </submittedName>
</protein>
<name>A0A4C1YM42_EUMVA</name>
<evidence type="ECO:0000313" key="2">
    <source>
        <dbReference type="EMBL" id="GBP75405.1"/>
    </source>
</evidence>
<evidence type="ECO:0000313" key="3">
    <source>
        <dbReference type="Proteomes" id="UP000299102"/>
    </source>
</evidence>
<proteinExistence type="predicted"/>
<evidence type="ECO:0000256" key="1">
    <source>
        <dbReference type="SAM" id="MobiDB-lite"/>
    </source>
</evidence>
<accession>A0A4C1YM42</accession>
<dbReference type="AlphaFoldDB" id="A0A4C1YM42"/>
<sequence>MQRCYGANKKGKKKPKERPVTFKKPFLAKKKPNRAISAVRHLPSVPTTESGLSRHLFLHKMGYALKPPAPAGVALPTPAVGGVMMAM</sequence>
<reference evidence="2 3" key="1">
    <citation type="journal article" date="2019" name="Commun. Biol.">
        <title>The bagworm genome reveals a unique fibroin gene that provides high tensile strength.</title>
        <authorList>
            <person name="Kono N."/>
            <person name="Nakamura H."/>
            <person name="Ohtoshi R."/>
            <person name="Tomita M."/>
            <person name="Numata K."/>
            <person name="Arakawa K."/>
        </authorList>
    </citation>
    <scope>NUCLEOTIDE SEQUENCE [LARGE SCALE GENOMIC DNA]</scope>
</reference>
<keyword evidence="3" id="KW-1185">Reference proteome</keyword>
<organism evidence="2 3">
    <name type="scientific">Eumeta variegata</name>
    <name type="common">Bagworm moth</name>
    <name type="synonym">Eumeta japonica</name>
    <dbReference type="NCBI Taxonomy" id="151549"/>
    <lineage>
        <taxon>Eukaryota</taxon>
        <taxon>Metazoa</taxon>
        <taxon>Ecdysozoa</taxon>
        <taxon>Arthropoda</taxon>
        <taxon>Hexapoda</taxon>
        <taxon>Insecta</taxon>
        <taxon>Pterygota</taxon>
        <taxon>Neoptera</taxon>
        <taxon>Endopterygota</taxon>
        <taxon>Lepidoptera</taxon>
        <taxon>Glossata</taxon>
        <taxon>Ditrysia</taxon>
        <taxon>Tineoidea</taxon>
        <taxon>Psychidae</taxon>
        <taxon>Oiketicinae</taxon>
        <taxon>Eumeta</taxon>
    </lineage>
</organism>